<evidence type="ECO:0000313" key="9">
    <source>
        <dbReference type="EMBL" id="BAT31480.1"/>
    </source>
</evidence>
<evidence type="ECO:0000256" key="7">
    <source>
        <dbReference type="ARBA" id="ARBA00048258"/>
    </source>
</evidence>
<feature type="binding site" evidence="8">
    <location>
        <position position="124"/>
    </location>
    <ligand>
        <name>(R)-pantoate</name>
        <dbReference type="ChEBI" id="CHEBI:15980"/>
    </ligand>
</feature>
<feature type="active site" description="Proton donor" evidence="8">
    <location>
        <position position="8"/>
    </location>
</feature>
<evidence type="ECO:0000256" key="8">
    <source>
        <dbReference type="HAMAP-Rule" id="MF_00158"/>
    </source>
</evidence>
<name>A0A0P0ZAL5_9HYPH</name>
<dbReference type="InterPro" id="IPR003721">
    <property type="entry name" value="Pantoate_ligase"/>
</dbReference>
<feature type="binding site" evidence="8">
    <location>
        <position position="32"/>
    </location>
    <ligand>
        <name>beta-alanine</name>
        <dbReference type="ChEBI" id="CHEBI:57966"/>
    </ligand>
</feature>
<proteinExistence type="inferred from homology"/>
<dbReference type="CDD" id="cd00560">
    <property type="entry name" value="PanC"/>
    <property type="match status" value="1"/>
</dbReference>
<dbReference type="GO" id="GO:0004592">
    <property type="term" value="F:pantoate-beta-alanine ligase activity"/>
    <property type="evidence" value="ECO:0007669"/>
    <property type="project" value="UniProtKB-UniRule"/>
</dbReference>
<dbReference type="UniPathway" id="UPA00028">
    <property type="reaction ID" value="UER00005"/>
</dbReference>
<evidence type="ECO:0000256" key="2">
    <source>
        <dbReference type="ARBA" id="ARBA00009256"/>
    </source>
</evidence>
<feature type="binding site" evidence="8">
    <location>
        <begin position="155"/>
        <end position="158"/>
    </location>
    <ligand>
        <name>ATP</name>
        <dbReference type="ChEBI" id="CHEBI:30616"/>
    </ligand>
</feature>
<dbReference type="InterPro" id="IPR042176">
    <property type="entry name" value="Pantoate_ligase_C"/>
</dbReference>
<comment type="pathway">
    <text evidence="1 8">Cofactor biosynthesis; (R)-pantothenate biosynthesis; (R)-pantothenate from (R)-pantoate and beta-alanine: step 1/1.</text>
</comment>
<dbReference type="Gene3D" id="3.40.50.620">
    <property type="entry name" value="HUPs"/>
    <property type="match status" value="1"/>
</dbReference>
<comment type="function">
    <text evidence="8">Catalyzes the condensation of pantoate with beta-alanine in an ATP-dependent reaction via a pantoyl-adenylate intermediate.</text>
</comment>
<comment type="catalytic activity">
    <reaction evidence="7 8">
        <text>(R)-pantoate + beta-alanine + ATP = (R)-pantothenate + AMP + diphosphate + H(+)</text>
        <dbReference type="Rhea" id="RHEA:10912"/>
        <dbReference type="ChEBI" id="CHEBI:15378"/>
        <dbReference type="ChEBI" id="CHEBI:15980"/>
        <dbReference type="ChEBI" id="CHEBI:29032"/>
        <dbReference type="ChEBI" id="CHEBI:30616"/>
        <dbReference type="ChEBI" id="CHEBI:33019"/>
        <dbReference type="ChEBI" id="CHEBI:57966"/>
        <dbReference type="ChEBI" id="CHEBI:456215"/>
        <dbReference type="EC" id="6.3.2.1"/>
    </reaction>
</comment>
<feature type="binding site" evidence="8">
    <location>
        <begin position="1"/>
        <end position="8"/>
    </location>
    <ligand>
        <name>ATP</name>
        <dbReference type="ChEBI" id="CHEBI:30616"/>
    </ligand>
</feature>
<organism evidence="9">
    <name type="scientific">Fulvimarina pelagi</name>
    <dbReference type="NCBI Taxonomy" id="217511"/>
    <lineage>
        <taxon>Bacteria</taxon>
        <taxon>Pseudomonadati</taxon>
        <taxon>Pseudomonadota</taxon>
        <taxon>Alphaproteobacteria</taxon>
        <taxon>Hyphomicrobiales</taxon>
        <taxon>Aurantimonadaceae</taxon>
        <taxon>Fulvimarina</taxon>
    </lineage>
</organism>
<dbReference type="EMBL" id="LC066397">
    <property type="protein sequence ID" value="BAT31480.1"/>
    <property type="molecule type" value="Genomic_DNA"/>
</dbReference>
<dbReference type="Pfam" id="PF02569">
    <property type="entry name" value="Pantoate_ligase"/>
    <property type="match status" value="1"/>
</dbReference>
<dbReference type="GO" id="GO:0005829">
    <property type="term" value="C:cytosol"/>
    <property type="evidence" value="ECO:0007669"/>
    <property type="project" value="TreeGrafter"/>
</dbReference>
<dbReference type="AlphaFoldDB" id="A0A0P0ZAL5"/>
<dbReference type="SUPFAM" id="SSF52374">
    <property type="entry name" value="Nucleotidylyl transferase"/>
    <property type="match status" value="1"/>
</dbReference>
<reference evidence="9" key="1">
    <citation type="journal article" date="2015" name="Proc. Natl. Acad. Sci. U.S.A.">
        <title>Bacterial clade with the ribosomal RNA operon on a small plasmid rather than the chromosome.</title>
        <authorList>
            <person name="Anda M."/>
            <person name="Ohtsubo Y."/>
            <person name="Okubo T."/>
            <person name="Sugawara M."/>
            <person name="Nagata Y."/>
            <person name="Tsuda M."/>
            <person name="Minamisawa K."/>
            <person name="Mitsui H."/>
        </authorList>
    </citation>
    <scope>NUCLEOTIDE SEQUENCE</scope>
    <source>
        <strain evidence="9">DSM 15513</strain>
    </source>
</reference>
<keyword evidence="6 8" id="KW-0067">ATP-binding</keyword>
<keyword evidence="8" id="KW-0963">Cytoplasm</keyword>
<accession>A0A0P0ZAL5</accession>
<dbReference type="PANTHER" id="PTHR21299">
    <property type="entry name" value="CYTIDYLATE KINASE/PANTOATE-BETA-ALANINE LIGASE"/>
    <property type="match status" value="1"/>
</dbReference>
<keyword evidence="3 8" id="KW-0436">Ligase</keyword>
<feature type="binding site" evidence="8">
    <location>
        <position position="147"/>
    </location>
    <ligand>
        <name>ATP</name>
        <dbReference type="ChEBI" id="CHEBI:30616"/>
    </ligand>
</feature>
<comment type="subcellular location">
    <subcellularLocation>
        <location evidence="8">Cytoplasm</location>
    </subcellularLocation>
</comment>
<dbReference type="GO" id="GO:0005524">
    <property type="term" value="F:ATP binding"/>
    <property type="evidence" value="ECO:0007669"/>
    <property type="project" value="UniProtKB-KW"/>
</dbReference>
<sequence>MGALHAGHEALIRHARATDHTLVVSIFVNPTQFGEGEDFERYPRTLDADLELCRIGGVDVVFMPSADEMYPEPLQTHVAVEPLGDDLIGAVRPGHFRGVATVVCKLFNIVQPDRAYFGRKDFQQLALIRRMVADLSFPITIVGVPTVREADGLALSSRNSRLDPDNRRASLVLHRALKHGGKMIEAGEREPETVLSAMRSIIEGEPLASLRSLDIRTARLLHPVERFGEESVVMLVTAQFGPVLLIDQFEAQPPSGKTRSET</sequence>
<dbReference type="GO" id="GO:0015940">
    <property type="term" value="P:pantothenate biosynthetic process"/>
    <property type="evidence" value="ECO:0007669"/>
    <property type="project" value="UniProtKB-UniRule"/>
</dbReference>
<evidence type="ECO:0000256" key="6">
    <source>
        <dbReference type="ARBA" id="ARBA00022840"/>
    </source>
</evidence>
<evidence type="ECO:0000256" key="3">
    <source>
        <dbReference type="ARBA" id="ARBA00022598"/>
    </source>
</evidence>
<dbReference type="Gene3D" id="3.30.1300.10">
    <property type="entry name" value="Pantoate-beta-alanine ligase, C-terminal domain"/>
    <property type="match status" value="1"/>
</dbReference>
<dbReference type="HAMAP" id="MF_00158">
    <property type="entry name" value="PanC"/>
    <property type="match status" value="1"/>
</dbReference>
<keyword evidence="4 8" id="KW-0566">Pantothenate biosynthesis</keyword>
<evidence type="ECO:0000256" key="5">
    <source>
        <dbReference type="ARBA" id="ARBA00022741"/>
    </source>
</evidence>
<dbReference type="InterPro" id="IPR014729">
    <property type="entry name" value="Rossmann-like_a/b/a_fold"/>
</dbReference>
<feature type="binding site" evidence="8">
    <location>
        <position position="32"/>
    </location>
    <ligand>
        <name>(R)-pantoate</name>
        <dbReference type="ChEBI" id="CHEBI:15980"/>
    </ligand>
</feature>
<dbReference type="EC" id="6.3.2.1" evidence="8"/>
<gene>
    <name evidence="8" type="primary">panC</name>
</gene>
<evidence type="ECO:0000256" key="1">
    <source>
        <dbReference type="ARBA" id="ARBA00004990"/>
    </source>
</evidence>
<comment type="miscellaneous">
    <text evidence="8">The reaction proceeds by a bi uni uni bi ping pong mechanism.</text>
</comment>
<dbReference type="PANTHER" id="PTHR21299:SF1">
    <property type="entry name" value="PANTOATE--BETA-ALANINE LIGASE"/>
    <property type="match status" value="1"/>
</dbReference>
<keyword evidence="5 8" id="KW-0547">Nucleotide-binding</keyword>
<dbReference type="NCBIfam" id="TIGR00018">
    <property type="entry name" value="panC"/>
    <property type="match status" value="1"/>
</dbReference>
<evidence type="ECO:0000256" key="4">
    <source>
        <dbReference type="ARBA" id="ARBA00022655"/>
    </source>
</evidence>
<feature type="binding site" evidence="8">
    <location>
        <begin position="118"/>
        <end position="121"/>
    </location>
    <ligand>
        <name>ATP</name>
        <dbReference type="ChEBI" id="CHEBI:30616"/>
    </ligand>
</feature>
<protein>
    <recommendedName>
        <fullName evidence="8">Pantothenate synthetase</fullName>
        <shortName evidence="8">PS</shortName>
        <ecNumber evidence="8">6.3.2.1</ecNumber>
    </recommendedName>
    <alternativeName>
        <fullName evidence="8">Pantoate--beta-alanine ligase</fullName>
    </alternativeName>
    <alternativeName>
        <fullName evidence="8">Pantoate-activating enzyme</fullName>
    </alternativeName>
</protein>
<comment type="subunit">
    <text evidence="8">Homodimer.</text>
</comment>
<comment type="similarity">
    <text evidence="2 8">Belongs to the pantothenate synthetase family.</text>
</comment>